<evidence type="ECO:0000313" key="2">
    <source>
        <dbReference type="EMBL" id="BDQ32899.1"/>
    </source>
</evidence>
<keyword evidence="3" id="KW-1185">Reference proteome</keyword>
<protein>
    <submittedName>
        <fullName evidence="2">Uncharacterized protein</fullName>
    </submittedName>
</protein>
<feature type="transmembrane region" description="Helical" evidence="1">
    <location>
        <begin position="116"/>
        <end position="136"/>
    </location>
</feature>
<keyword evidence="1" id="KW-1133">Transmembrane helix</keyword>
<evidence type="ECO:0000256" key="1">
    <source>
        <dbReference type="SAM" id="Phobius"/>
    </source>
</evidence>
<dbReference type="EMBL" id="AP026708">
    <property type="protein sequence ID" value="BDQ32899.1"/>
    <property type="molecule type" value="Genomic_DNA"/>
</dbReference>
<sequence>MNVNGANGDYNNITLENVLKYVPELVVYCLAIIGIGYAMSFRVADSGERQKLIRIVIGISALLFFAILPYNAVGRPMRYFAFGSFTARHTMLTAIPLAMLLAVVVRYIGQNFSRKIATFVAIFILTAQVVILHQGYSHKAAALVFKDMLTDAFKETEAPLSGYVAIEAVGFEGPRHVNNNAINLCLAKAYGKSAWMANGYWRRKRSIEPEWMKKLYGTTMGFPFCVDVTGEAYTKYTFTLTDFHQEGRVWYWYYYLTHQYQSFRPELKKVRELERWDMESE</sequence>
<feature type="transmembrane region" description="Helical" evidence="1">
    <location>
        <begin position="25"/>
        <end position="44"/>
    </location>
</feature>
<evidence type="ECO:0000313" key="3">
    <source>
        <dbReference type="Proteomes" id="UP001061361"/>
    </source>
</evidence>
<accession>A0ABN6RPZ1</accession>
<feature type="transmembrane region" description="Helical" evidence="1">
    <location>
        <begin position="51"/>
        <end position="70"/>
    </location>
</feature>
<gene>
    <name evidence="2" type="ORF">JCM14722_04410</name>
</gene>
<keyword evidence="1" id="KW-0812">Transmembrane</keyword>
<feature type="transmembrane region" description="Helical" evidence="1">
    <location>
        <begin position="90"/>
        <end position="109"/>
    </location>
</feature>
<proteinExistence type="predicted"/>
<reference evidence="2" key="1">
    <citation type="submission" date="2022-08" db="EMBL/GenBank/DDBJ databases">
        <title>Genome Sequence of the sulphate-reducing bacterium, Pseudodesulfovibrio portus JCM14722.</title>
        <authorList>
            <person name="Kondo R."/>
            <person name="Kataoka T."/>
        </authorList>
    </citation>
    <scope>NUCLEOTIDE SEQUENCE</scope>
    <source>
        <strain evidence="2">JCM 14722</strain>
    </source>
</reference>
<organism evidence="2 3">
    <name type="scientific">Pseudodesulfovibrio portus</name>
    <dbReference type="NCBI Taxonomy" id="231439"/>
    <lineage>
        <taxon>Bacteria</taxon>
        <taxon>Pseudomonadati</taxon>
        <taxon>Thermodesulfobacteriota</taxon>
        <taxon>Desulfovibrionia</taxon>
        <taxon>Desulfovibrionales</taxon>
        <taxon>Desulfovibrionaceae</taxon>
    </lineage>
</organism>
<name>A0ABN6RPZ1_9BACT</name>
<keyword evidence="1" id="KW-0472">Membrane</keyword>
<dbReference type="Proteomes" id="UP001061361">
    <property type="component" value="Chromosome"/>
</dbReference>